<keyword evidence="3" id="KW-0732">Signal</keyword>
<organism evidence="7 8">
    <name type="scientific">Sulfolobus acidocaldarius</name>
    <dbReference type="NCBI Taxonomy" id="2285"/>
    <lineage>
        <taxon>Archaea</taxon>
        <taxon>Thermoproteota</taxon>
        <taxon>Thermoprotei</taxon>
        <taxon>Sulfolobales</taxon>
        <taxon>Sulfolobaceae</taxon>
        <taxon>Sulfolobus</taxon>
    </lineage>
</organism>
<keyword evidence="5" id="KW-0472">Membrane</keyword>
<dbReference type="RefSeq" id="WP_011278014.1">
    <property type="nucleotide sequence ID" value="NZ_BHWZ01000002.1"/>
</dbReference>
<dbReference type="GO" id="GO:0015768">
    <property type="term" value="P:maltose transport"/>
    <property type="evidence" value="ECO:0007669"/>
    <property type="project" value="TreeGrafter"/>
</dbReference>
<dbReference type="PANTHER" id="PTHR30061">
    <property type="entry name" value="MALTOSE-BINDING PERIPLASMIC PROTEIN"/>
    <property type="match status" value="1"/>
</dbReference>
<evidence type="ECO:0000256" key="5">
    <source>
        <dbReference type="SAM" id="Phobius"/>
    </source>
</evidence>
<dbReference type="Pfam" id="PF13416">
    <property type="entry name" value="SBP_bac_8"/>
    <property type="match status" value="1"/>
</dbReference>
<dbReference type="GO" id="GO:0055052">
    <property type="term" value="C:ATP-binding cassette (ABC) transporter complex, substrate-binding subunit-containing"/>
    <property type="evidence" value="ECO:0007669"/>
    <property type="project" value="TreeGrafter"/>
</dbReference>
<dbReference type="Proteomes" id="UP000065473">
    <property type="component" value="Chromosome"/>
</dbReference>
<dbReference type="PaxDb" id="1435377-SUSAZ_05545"/>
<name>A0A0U3FDT3_9CREN</name>
<feature type="region of interest" description="Disordered" evidence="4">
    <location>
        <begin position="40"/>
        <end position="69"/>
    </location>
</feature>
<keyword evidence="5" id="KW-0812">Transmembrane</keyword>
<gene>
    <name evidence="6" type="ORF">ATY89_00670</name>
    <name evidence="7" type="ORF">ATZ20_03710</name>
</gene>
<dbReference type="GO" id="GO:0042956">
    <property type="term" value="P:maltodextrin transmembrane transport"/>
    <property type="evidence" value="ECO:0007669"/>
    <property type="project" value="TreeGrafter"/>
</dbReference>
<sequence>MNKDYRRRKKGVSNTQIIIVVVVVLIIVIGVGVYLLMGRSSSSSPSTTTNTSSSMSSSSSSGGVSSTTSQTPVTITVWDTYSPSEDKAFNQTLAAFEQQYPWIHVQVTYGVSVATSNFASAAKAGQAPIVYRDTSDDAGKLFAAGLLLDLSQYLNSSVFSQYLPIAINNFNLSGKIYGLPDNVNYIVMFYNKKYVPYPPNTTAQLVNIALNVNKTYNVWGIAYGMGQEYGYRFAAWFAGFGGQMFNSQGIPQLNSTAMVNALQFWYNLTYVMGVNPQGISTTLEQQLFTSGKAAIIFDGPWDLQKYVSALGSDLGAAPLPIVSQTGLRAAPFIGSTGWVISSPQASGATPQQIQAALLFIQFVTGYKAEMNLWNIAGDIPAYLASYNQALTQLKAGNITPSYLGSIMAGIFEQANYGQKFPNIPQMSFYWNTFHEYVTEYYAGQITAQQAAQEMESTMIQQMQANGYYPDFILAIPDVMY</sequence>
<accession>A0A0U3FDT3</accession>
<evidence type="ECO:0000313" key="7">
    <source>
        <dbReference type="EMBL" id="ALU31338.1"/>
    </source>
</evidence>
<dbReference type="SMR" id="A0A0U3FDT3"/>
<dbReference type="OMA" id="WAHDWIG"/>
<evidence type="ECO:0000313" key="9">
    <source>
        <dbReference type="Proteomes" id="UP000065473"/>
    </source>
</evidence>
<dbReference type="PANTHER" id="PTHR30061:SF50">
    <property type="entry name" value="MALTOSE_MALTODEXTRIN-BINDING PERIPLASMIC PROTEIN"/>
    <property type="match status" value="1"/>
</dbReference>
<comment type="similarity">
    <text evidence="1">Belongs to the bacterial solute-binding protein 1 family.</text>
</comment>
<proteinExistence type="inferred from homology"/>
<evidence type="ECO:0000256" key="3">
    <source>
        <dbReference type="ARBA" id="ARBA00022729"/>
    </source>
</evidence>
<dbReference type="GO" id="GO:1901982">
    <property type="term" value="F:maltose binding"/>
    <property type="evidence" value="ECO:0007669"/>
    <property type="project" value="TreeGrafter"/>
</dbReference>
<protein>
    <submittedName>
        <fullName evidence="7">Sugar ABC transporter substrate-binding protein</fullName>
    </submittedName>
</protein>
<dbReference type="EMBL" id="CP013694">
    <property type="protein sequence ID" value="ALU28623.1"/>
    <property type="molecule type" value="Genomic_DNA"/>
</dbReference>
<evidence type="ECO:0000256" key="1">
    <source>
        <dbReference type="ARBA" id="ARBA00008520"/>
    </source>
</evidence>
<evidence type="ECO:0000313" key="8">
    <source>
        <dbReference type="Proteomes" id="UP000060043"/>
    </source>
</evidence>
<dbReference type="EMBL" id="CP013695">
    <property type="protein sequence ID" value="ALU31338.1"/>
    <property type="molecule type" value="Genomic_DNA"/>
</dbReference>
<evidence type="ECO:0000313" key="6">
    <source>
        <dbReference type="EMBL" id="ALU28623.1"/>
    </source>
</evidence>
<evidence type="ECO:0000256" key="2">
    <source>
        <dbReference type="ARBA" id="ARBA00022448"/>
    </source>
</evidence>
<dbReference type="InterPro" id="IPR006059">
    <property type="entry name" value="SBP"/>
</dbReference>
<dbReference type="AlphaFoldDB" id="A0A0U3FDT3"/>
<dbReference type="OrthoDB" id="42146at2157"/>
<feature type="transmembrane region" description="Helical" evidence="5">
    <location>
        <begin position="12"/>
        <end position="37"/>
    </location>
</feature>
<dbReference type="Gene3D" id="3.40.190.10">
    <property type="entry name" value="Periplasmic binding protein-like II"/>
    <property type="match status" value="2"/>
</dbReference>
<evidence type="ECO:0000256" key="4">
    <source>
        <dbReference type="SAM" id="MobiDB-lite"/>
    </source>
</evidence>
<dbReference type="SUPFAM" id="SSF53850">
    <property type="entry name" value="Periplasmic binding protein-like II"/>
    <property type="match status" value="1"/>
</dbReference>
<dbReference type="STRING" id="1435377.SUSAZ_05545"/>
<reference evidence="8 9" key="1">
    <citation type="submission" date="2015-12" db="EMBL/GenBank/DDBJ databases">
        <title>A stable core within a dynamic pangenome in Sulfolobus acidocaldarius.</title>
        <authorList>
            <person name="Anderson R."/>
            <person name="Kouris A."/>
            <person name="Seward C."/>
            <person name="Campbell K."/>
            <person name="Whitaker R."/>
        </authorList>
    </citation>
    <scope>NUCLEOTIDE SEQUENCE [LARGE SCALE GENOMIC DNA]</scope>
    <source>
        <strain evidence="6 9">GG12-C01-09</strain>
        <strain evidence="7 8">NG05B_CO5_07</strain>
    </source>
</reference>
<keyword evidence="5" id="KW-1133">Transmembrane helix</keyword>
<keyword evidence="2" id="KW-0813">Transport</keyword>
<dbReference type="Proteomes" id="UP000060043">
    <property type="component" value="Chromosome"/>
</dbReference>
<dbReference type="GeneID" id="14551670"/>